<dbReference type="InterPro" id="IPR047794">
    <property type="entry name" value="C45_proenzyme-like"/>
</dbReference>
<reference evidence="2" key="1">
    <citation type="submission" date="2020-11" db="EMBL/GenBank/DDBJ databases">
        <title>Isolation and identification of active actinomycetes.</title>
        <authorList>
            <person name="Yu B."/>
        </authorList>
    </citation>
    <scope>NUCLEOTIDE SEQUENCE</scope>
    <source>
        <strain evidence="2">NEAU-YB345</strain>
    </source>
</reference>
<accession>A0A931AXW0</accession>
<dbReference type="PANTHER" id="PTHR34180">
    <property type="entry name" value="PEPTIDASE C45"/>
    <property type="match status" value="1"/>
</dbReference>
<gene>
    <name evidence="2" type="ORF">I2501_02270</name>
</gene>
<protein>
    <submittedName>
        <fullName evidence="2">Peptidase C45</fullName>
    </submittedName>
</protein>
<evidence type="ECO:0000259" key="1">
    <source>
        <dbReference type="Pfam" id="PF03417"/>
    </source>
</evidence>
<dbReference type="Pfam" id="PF03417">
    <property type="entry name" value="AAT"/>
    <property type="match status" value="1"/>
</dbReference>
<dbReference type="EMBL" id="JADPRT010000001">
    <property type="protein sequence ID" value="MBF9066864.1"/>
    <property type="molecule type" value="Genomic_DNA"/>
</dbReference>
<comment type="caution">
    <text evidence="2">The sequence shown here is derived from an EMBL/GenBank/DDBJ whole genome shotgun (WGS) entry which is preliminary data.</text>
</comment>
<dbReference type="PANTHER" id="PTHR34180:SF1">
    <property type="entry name" value="BETA-ALANYL-DOPAMINE_CARCININE HYDROLASE"/>
    <property type="match status" value="1"/>
</dbReference>
<sequence>MTAPTVFRSPATAPGERGLLLGRAFPDRIRRTADFYDELFRATGAGTQDVADAATTAFEHIAALAPELAEEIDGIARGAELQLHRVAALNARTEILGRFGRQHAECSTVVHVPADGRPPVTLQTWDWHDGMRDGWFVWHIEHPDGRVVKTVTEYGIVGKIGVNAAGPAPKRALGLHFNILGHASDAAATLSDRAWLPVHVLARYVLDRCTDLDAAVELATTTPVAASSSLTLAGFADGHAAATTVELSPAGPALLRPEADGYLLRTNHFVDARLAPGEAMATEDPDTLNRLAALRARTAGRPHPARSELLDALTFHLDEGAALCCHAAPDAPLGQRWESLATVSLDLADGRLAVHAGGPCTARESVWAVV</sequence>
<dbReference type="AlphaFoldDB" id="A0A931AXW0"/>
<name>A0A931AXW0_9ACTN</name>
<dbReference type="NCBIfam" id="NF040521">
    <property type="entry name" value="C45_proenzyme"/>
    <property type="match status" value="1"/>
</dbReference>
<dbReference type="RefSeq" id="WP_196192039.1">
    <property type="nucleotide sequence ID" value="NZ_JADPRT010000001.1"/>
</dbReference>
<organism evidence="2 3">
    <name type="scientific">Streptacidiphilus fuscans</name>
    <dbReference type="NCBI Taxonomy" id="2789292"/>
    <lineage>
        <taxon>Bacteria</taxon>
        <taxon>Bacillati</taxon>
        <taxon>Actinomycetota</taxon>
        <taxon>Actinomycetes</taxon>
        <taxon>Kitasatosporales</taxon>
        <taxon>Streptomycetaceae</taxon>
        <taxon>Streptacidiphilus</taxon>
    </lineage>
</organism>
<feature type="domain" description="Peptidase C45 hydrolase" evidence="1">
    <location>
        <begin position="196"/>
        <end position="284"/>
    </location>
</feature>
<dbReference type="Gene3D" id="3.60.60.10">
    <property type="entry name" value="Penicillin V Acylase, Chain A"/>
    <property type="match status" value="1"/>
</dbReference>
<dbReference type="InterPro" id="IPR005079">
    <property type="entry name" value="Peptidase_C45_hydrolase"/>
</dbReference>
<evidence type="ECO:0000313" key="2">
    <source>
        <dbReference type="EMBL" id="MBF9066864.1"/>
    </source>
</evidence>
<dbReference type="Proteomes" id="UP000657385">
    <property type="component" value="Unassembled WGS sequence"/>
</dbReference>
<dbReference type="Gene3D" id="1.10.10.2120">
    <property type="match status" value="1"/>
</dbReference>
<proteinExistence type="predicted"/>
<keyword evidence="3" id="KW-1185">Reference proteome</keyword>
<dbReference type="InterPro" id="IPR047801">
    <property type="entry name" value="Peptidase_C45"/>
</dbReference>
<evidence type="ECO:0000313" key="3">
    <source>
        <dbReference type="Proteomes" id="UP000657385"/>
    </source>
</evidence>